<dbReference type="InterPro" id="IPR002347">
    <property type="entry name" value="SDR_fam"/>
</dbReference>
<dbReference type="InterPro" id="IPR036291">
    <property type="entry name" value="NAD(P)-bd_dom_sf"/>
</dbReference>
<evidence type="ECO:0000313" key="3">
    <source>
        <dbReference type="EMBL" id="OBZ75709.1"/>
    </source>
</evidence>
<comment type="similarity">
    <text evidence="1">Belongs to the short-chain dehydrogenases/reductases (SDR) family.</text>
</comment>
<dbReference type="PANTHER" id="PTHR42901:SF1">
    <property type="entry name" value="ALCOHOL DEHYDROGENASE"/>
    <property type="match status" value="1"/>
</dbReference>
<evidence type="ECO:0000256" key="2">
    <source>
        <dbReference type="ARBA" id="ARBA00023002"/>
    </source>
</evidence>
<protein>
    <submittedName>
        <fullName evidence="3">Uncharacterized protein</fullName>
    </submittedName>
</protein>
<reference evidence="3 4" key="1">
    <citation type="submission" date="2016-03" db="EMBL/GenBank/DDBJ databases">
        <title>Whole genome sequencing of Grifola frondosa 9006-11.</title>
        <authorList>
            <person name="Min B."/>
            <person name="Park H."/>
            <person name="Kim J.-G."/>
            <person name="Cho H."/>
            <person name="Oh Y.-L."/>
            <person name="Kong W.-S."/>
            <person name="Choi I.-G."/>
        </authorList>
    </citation>
    <scope>NUCLEOTIDE SEQUENCE [LARGE SCALE GENOMIC DNA]</scope>
    <source>
        <strain evidence="3 4">9006-11</strain>
    </source>
</reference>
<dbReference type="PANTHER" id="PTHR42901">
    <property type="entry name" value="ALCOHOL DEHYDROGENASE"/>
    <property type="match status" value="1"/>
</dbReference>
<keyword evidence="2" id="KW-0560">Oxidoreductase</keyword>
<evidence type="ECO:0000256" key="1">
    <source>
        <dbReference type="ARBA" id="ARBA00006484"/>
    </source>
</evidence>
<dbReference type="OrthoDB" id="6251714at2759"/>
<dbReference type="STRING" id="5627.A0A1C7MGW0"/>
<organism evidence="3 4">
    <name type="scientific">Grifola frondosa</name>
    <name type="common">Maitake</name>
    <name type="synonym">Polyporus frondosus</name>
    <dbReference type="NCBI Taxonomy" id="5627"/>
    <lineage>
        <taxon>Eukaryota</taxon>
        <taxon>Fungi</taxon>
        <taxon>Dikarya</taxon>
        <taxon>Basidiomycota</taxon>
        <taxon>Agaricomycotina</taxon>
        <taxon>Agaricomycetes</taxon>
        <taxon>Polyporales</taxon>
        <taxon>Grifolaceae</taxon>
        <taxon>Grifola</taxon>
    </lineage>
</organism>
<dbReference type="Gene3D" id="3.40.50.720">
    <property type="entry name" value="NAD(P)-binding Rossmann-like Domain"/>
    <property type="match status" value="1"/>
</dbReference>
<name>A0A1C7MGW0_GRIFR</name>
<dbReference type="SUPFAM" id="SSF51735">
    <property type="entry name" value="NAD(P)-binding Rossmann-fold domains"/>
    <property type="match status" value="1"/>
</dbReference>
<sequence length="358" mass="39004">MSVFNASRLVGKTVLITGASAGIGAATAVLFAKGGSNVILCARRVDALKTVSEACAAAHKQSGLQQGGKFVTIQLDVSDRKQISSFLEKVPAELRQIDVLVNNAGYVLGTERVGQIAENDIEGMFSTNVFGLIAMTQLLINDFKARKTGHIINIGSIAGREPYAEAASIALRNTRVTEIQPGMVETEFSVVRFRGDKTAADKVYEGLQPLTAEDIAEEIVWAASRPPHVNLAEVFVLPVSQASPTINYRGGKFRLLGLAPGGFRSRGRNFRLYVVIEYKLLDDDVLFHQITQWYIEIEDISQSIEAKGLQPDTAVRTRLISESVTHLRCNSKAALANRFGFGRFPGLWWTIVQIHGSG</sequence>
<dbReference type="OMA" id="NVCVREI"/>
<proteinExistence type="inferred from homology"/>
<dbReference type="AlphaFoldDB" id="A0A1C7MGW0"/>
<gene>
    <name evidence="3" type="ORF">A0H81_04381</name>
</gene>
<accession>A0A1C7MGW0</accession>
<keyword evidence="4" id="KW-1185">Reference proteome</keyword>
<dbReference type="Pfam" id="PF00106">
    <property type="entry name" value="adh_short"/>
    <property type="match status" value="1"/>
</dbReference>
<dbReference type="GO" id="GO:0016491">
    <property type="term" value="F:oxidoreductase activity"/>
    <property type="evidence" value="ECO:0007669"/>
    <property type="project" value="UniProtKB-KW"/>
</dbReference>
<comment type="caution">
    <text evidence="3">The sequence shown here is derived from an EMBL/GenBank/DDBJ whole genome shotgun (WGS) entry which is preliminary data.</text>
</comment>
<dbReference type="EMBL" id="LUGG01000004">
    <property type="protein sequence ID" value="OBZ75709.1"/>
    <property type="molecule type" value="Genomic_DNA"/>
</dbReference>
<dbReference type="PRINTS" id="PR00081">
    <property type="entry name" value="GDHRDH"/>
</dbReference>
<dbReference type="Proteomes" id="UP000092993">
    <property type="component" value="Unassembled WGS sequence"/>
</dbReference>
<evidence type="ECO:0000313" key="4">
    <source>
        <dbReference type="Proteomes" id="UP000092993"/>
    </source>
</evidence>